<gene>
    <name evidence="2" type="ORF">CALVIDRAFT_536368</name>
</gene>
<reference evidence="2 3" key="1">
    <citation type="journal article" date="2016" name="Mol. Biol. Evol.">
        <title>Comparative Genomics of Early-Diverging Mushroom-Forming Fungi Provides Insights into the Origins of Lignocellulose Decay Capabilities.</title>
        <authorList>
            <person name="Nagy L.G."/>
            <person name="Riley R."/>
            <person name="Tritt A."/>
            <person name="Adam C."/>
            <person name="Daum C."/>
            <person name="Floudas D."/>
            <person name="Sun H."/>
            <person name="Yadav J.S."/>
            <person name="Pangilinan J."/>
            <person name="Larsson K.H."/>
            <person name="Matsuura K."/>
            <person name="Barry K."/>
            <person name="Labutti K."/>
            <person name="Kuo R."/>
            <person name="Ohm R.A."/>
            <person name="Bhattacharya S.S."/>
            <person name="Shirouzu T."/>
            <person name="Yoshinaga Y."/>
            <person name="Martin F.M."/>
            <person name="Grigoriev I.V."/>
            <person name="Hibbett D.S."/>
        </authorList>
    </citation>
    <scope>NUCLEOTIDE SEQUENCE [LARGE SCALE GENOMIC DNA]</scope>
    <source>
        <strain evidence="2 3">TUFC12733</strain>
    </source>
</reference>
<evidence type="ECO:0000256" key="1">
    <source>
        <dbReference type="SAM" id="MobiDB-lite"/>
    </source>
</evidence>
<feature type="compositionally biased region" description="Low complexity" evidence="1">
    <location>
        <begin position="1"/>
        <end position="16"/>
    </location>
</feature>
<feature type="region of interest" description="Disordered" evidence="1">
    <location>
        <begin position="1"/>
        <end position="119"/>
    </location>
</feature>
<keyword evidence="3" id="KW-1185">Reference proteome</keyword>
<sequence>MSQTNSSSNGGRPSSGFHTRPPTQMSNVKSTSSNAKPLYIRPATAMGGSYSSPYSSTQPAVPPMPTRPSATRSQSSQLSPHAPTYVPQAPSQGHGSIPASPTTPSTPSQSQNPPQPVGPPQISCCAIGYEISNLSILTYLQSKNQDPSGTPAALYERFLKGVTRILSMPLMIVLPQHTNPLLCIMVFYDQPTDLFDIMHFPVPNNFLRIRQTHQIPVQGHLRKMYIPKARILTPDVLEGTEALLWR</sequence>
<proteinExistence type="predicted"/>
<name>A0A167N584_CALVF</name>
<organism evidence="2 3">
    <name type="scientific">Calocera viscosa (strain TUFC12733)</name>
    <dbReference type="NCBI Taxonomy" id="1330018"/>
    <lineage>
        <taxon>Eukaryota</taxon>
        <taxon>Fungi</taxon>
        <taxon>Dikarya</taxon>
        <taxon>Basidiomycota</taxon>
        <taxon>Agaricomycotina</taxon>
        <taxon>Dacrymycetes</taxon>
        <taxon>Dacrymycetales</taxon>
        <taxon>Dacrymycetaceae</taxon>
        <taxon>Calocera</taxon>
    </lineage>
</organism>
<dbReference type="Proteomes" id="UP000076738">
    <property type="component" value="Unassembled WGS sequence"/>
</dbReference>
<dbReference type="EMBL" id="KV417280">
    <property type="protein sequence ID" value="KZO97359.1"/>
    <property type="molecule type" value="Genomic_DNA"/>
</dbReference>
<evidence type="ECO:0000313" key="3">
    <source>
        <dbReference type="Proteomes" id="UP000076738"/>
    </source>
</evidence>
<protein>
    <submittedName>
        <fullName evidence="2">Uncharacterized protein</fullName>
    </submittedName>
</protein>
<feature type="compositionally biased region" description="Polar residues" evidence="1">
    <location>
        <begin position="49"/>
        <end position="59"/>
    </location>
</feature>
<evidence type="ECO:0000313" key="2">
    <source>
        <dbReference type="EMBL" id="KZO97359.1"/>
    </source>
</evidence>
<feature type="compositionally biased region" description="Low complexity" evidence="1">
    <location>
        <begin position="98"/>
        <end position="112"/>
    </location>
</feature>
<feature type="compositionally biased region" description="Polar residues" evidence="1">
    <location>
        <begin position="68"/>
        <end position="79"/>
    </location>
</feature>
<accession>A0A167N584</accession>
<dbReference type="AlphaFoldDB" id="A0A167N584"/>
<feature type="compositionally biased region" description="Polar residues" evidence="1">
    <location>
        <begin position="21"/>
        <end position="35"/>
    </location>
</feature>